<dbReference type="RefSeq" id="WP_097131851.1">
    <property type="nucleotide sequence ID" value="NZ_OCNH01000009.1"/>
</dbReference>
<sequence>MNERQNNVLEKEINKESKPNSRFLSSSEHQRIKASLQAGDPLVSRFYAALYKRVYERVATKGLLGPDATVAWYYPAAEYLSDAAMLYALFPEEKLAVWLRTVTLDIARTSAYDWVGPAFRDHSDPLTGHLETAHLCWALSAVYDLARDAFSESEQAEIRQALTEKGIVLCRRWIDKNTHLANWRGILMSGVLVAASVLGNDELVDEYVSEWQRCALAFQPDGSYGESLQYGNYLAFALMMAYESLSRTYPEKAALLDVGTYAKGIRWVVSSMFYAKPLSGGNGYDWGNEPRARAANFNDSAALFRPSGDLLLHLAVRAGTDDEKQLARGLFTIYYEPSERRPGPTQGPHELATFGMHNDWGFLTLPLLTYETKAISPQEVGLPLTTAFSNGHTFMRDAWDSLSRPGGSLPGSSGGRTIVAINGGGDGLHGPGHLHGDLNSFILVYNRERLLVDPGHSCYRNLIHGLESSTQTHNTCTFLVEAETLGLQEDMAKSTMLEQKSVLPRRLLVNGVPGPPVDRKNRRLLVDRDDVVSVVGSEIGKACGAPIQRFSRFWLMAGSNVLFVVDRIEATQPVTTVWNWLVNNRDGQAQVDTQPACLTVRRNEAGMKLFHCGRGKIGHPVYGYVHDAYHVEPNQYGEGKPGSGLLYRWTESAPATTRTVLHAIALDDAIVLDRWALTEEGNAFTLSNGQKKWTLIVQDEEANQLSIVSGHGRRWDVLRQENDTYSLNRIVANE</sequence>
<proteinExistence type="predicted"/>
<dbReference type="SUPFAM" id="SSF48230">
    <property type="entry name" value="Chondroitin AC/alginate lyase"/>
    <property type="match status" value="1"/>
</dbReference>
<evidence type="ECO:0000259" key="2">
    <source>
        <dbReference type="Pfam" id="PF07940"/>
    </source>
</evidence>
<feature type="domain" description="Heparinase II/III-like C-terminal" evidence="2">
    <location>
        <begin position="429"/>
        <end position="633"/>
    </location>
</feature>
<comment type="subcellular location">
    <subcellularLocation>
        <location evidence="1">Cell envelope</location>
    </subcellularLocation>
</comment>
<reference evidence="4" key="1">
    <citation type="submission" date="2017-09" db="EMBL/GenBank/DDBJ databases">
        <authorList>
            <person name="Varghese N."/>
            <person name="Submissions S."/>
        </authorList>
    </citation>
    <scope>NUCLEOTIDE SEQUENCE [LARGE SCALE GENOMIC DNA]</scope>
    <source>
        <strain evidence="4">DSM 29961</strain>
    </source>
</reference>
<gene>
    <name evidence="3" type="ORF">SAMN06269250_6395</name>
</gene>
<dbReference type="InterPro" id="IPR008929">
    <property type="entry name" value="Chondroitin_lyas"/>
</dbReference>
<dbReference type="Gene3D" id="2.70.98.70">
    <property type="match status" value="1"/>
</dbReference>
<evidence type="ECO:0000256" key="1">
    <source>
        <dbReference type="ARBA" id="ARBA00004196"/>
    </source>
</evidence>
<dbReference type="GO" id="GO:0016829">
    <property type="term" value="F:lyase activity"/>
    <property type="evidence" value="ECO:0007669"/>
    <property type="project" value="InterPro"/>
</dbReference>
<name>A0A286GV84_9BACT</name>
<dbReference type="AlphaFoldDB" id="A0A286GV84"/>
<dbReference type="Pfam" id="PF07940">
    <property type="entry name" value="Hepar_II_III_C"/>
    <property type="match status" value="1"/>
</dbReference>
<protein>
    <submittedName>
        <fullName evidence="3">Heparinase II/III-like protein</fullName>
    </submittedName>
</protein>
<organism evidence="3 4">
    <name type="scientific">Spirosoma fluviale</name>
    <dbReference type="NCBI Taxonomy" id="1597977"/>
    <lineage>
        <taxon>Bacteria</taxon>
        <taxon>Pseudomonadati</taxon>
        <taxon>Bacteroidota</taxon>
        <taxon>Cytophagia</taxon>
        <taxon>Cytophagales</taxon>
        <taxon>Cytophagaceae</taxon>
        <taxon>Spirosoma</taxon>
    </lineage>
</organism>
<keyword evidence="4" id="KW-1185">Reference proteome</keyword>
<dbReference type="EMBL" id="OCNH01000009">
    <property type="protein sequence ID" value="SOD99382.1"/>
    <property type="molecule type" value="Genomic_DNA"/>
</dbReference>
<evidence type="ECO:0000313" key="4">
    <source>
        <dbReference type="Proteomes" id="UP000219452"/>
    </source>
</evidence>
<dbReference type="GO" id="GO:0030313">
    <property type="term" value="C:cell envelope"/>
    <property type="evidence" value="ECO:0007669"/>
    <property type="project" value="UniProtKB-SubCell"/>
</dbReference>
<dbReference type="Gene3D" id="1.50.10.100">
    <property type="entry name" value="Chondroitin AC/alginate lyase"/>
    <property type="match status" value="1"/>
</dbReference>
<dbReference type="InterPro" id="IPR012480">
    <property type="entry name" value="Hepar_II_III_C"/>
</dbReference>
<evidence type="ECO:0000313" key="3">
    <source>
        <dbReference type="EMBL" id="SOD99382.1"/>
    </source>
</evidence>
<dbReference type="OrthoDB" id="904234at2"/>
<dbReference type="Proteomes" id="UP000219452">
    <property type="component" value="Unassembled WGS sequence"/>
</dbReference>
<accession>A0A286GV84</accession>